<dbReference type="AlphaFoldDB" id="A0A076L3F0"/>
<dbReference type="InterPro" id="IPR035810">
    <property type="entry name" value="PEBP_euk"/>
</dbReference>
<dbReference type="PROSITE" id="PS01220">
    <property type="entry name" value="PBP"/>
    <property type="match status" value="1"/>
</dbReference>
<dbReference type="EMBL" id="KJ809135">
    <property type="protein sequence ID" value="AIJ02002.1"/>
    <property type="molecule type" value="Genomic_DNA"/>
</dbReference>
<dbReference type="SMR" id="A0A076L3F0"/>
<proteinExistence type="inferred from homology"/>
<dbReference type="EMBL" id="KJ809140">
    <property type="protein sequence ID" value="AIJ02007.1"/>
    <property type="molecule type" value="Genomic_DNA"/>
</dbReference>
<dbReference type="InterPro" id="IPR036610">
    <property type="entry name" value="PEBP-like_sf"/>
</dbReference>
<dbReference type="Pfam" id="PF01161">
    <property type="entry name" value="PBP"/>
    <property type="match status" value="1"/>
</dbReference>
<dbReference type="InterPro" id="IPR008914">
    <property type="entry name" value="PEBP"/>
</dbReference>
<dbReference type="EMBL" id="KJ809136">
    <property type="protein sequence ID" value="AIJ02003.1"/>
    <property type="molecule type" value="Genomic_DNA"/>
</dbReference>
<sequence>MARFREPLVLGRVIGDVVDMFMPSVNLTVAYGSRQVNNGCEIKPSAISSPPRVDVGGDDLRTCYTLVMTDPDAPSPSDPTLREYLHWIVTDIPATTAATFGRELMRYEAPRPTIGIHRYVFILFKQMARETVYPPQSRINFSTRDFAEINGLGLPVAAVYYNAQKETAPRRRF</sequence>
<evidence type="ECO:0000313" key="4">
    <source>
        <dbReference type="EMBL" id="AIJ02004.1"/>
    </source>
</evidence>
<accession>A0A076L3F0</accession>
<dbReference type="InterPro" id="IPR001858">
    <property type="entry name" value="Phosphatidylethanolamine-bd_CS"/>
</dbReference>
<evidence type="ECO:0000313" key="5">
    <source>
        <dbReference type="EMBL" id="AIJ02006.1"/>
    </source>
</evidence>
<evidence type="ECO:0000313" key="6">
    <source>
        <dbReference type="EMBL" id="AIJ02007.1"/>
    </source>
</evidence>
<dbReference type="FunFam" id="3.90.280.10:FF:000001">
    <property type="entry name" value="Terminal flower 1"/>
    <property type="match status" value="1"/>
</dbReference>
<name>A0A076L3F0_PINSY</name>
<dbReference type="EMBL" id="KJ809139">
    <property type="protein sequence ID" value="AIJ02006.1"/>
    <property type="molecule type" value="Genomic_DNA"/>
</dbReference>
<reference evidence="6" key="1">
    <citation type="journal article" date="2014" name="New Phytol.">
        <title>Association of FLOWERING LOCUS T/TERMINAL FLOWER 1-like gene FTL2 expression with growth rhythm in Scots pine (Pinus sylvestris).</title>
        <authorList>
            <person name="Avia K."/>
            <person name="Karkkainen K."/>
            <person name="Lagercrantz U."/>
            <person name="Savolainen O."/>
        </authorList>
    </citation>
    <scope>NUCLEOTIDE SEQUENCE</scope>
    <source>
        <strain evidence="4">122</strain>
        <strain evidence="2">170</strain>
        <strain evidence="3">18</strain>
        <strain evidence="5">19</strain>
        <strain evidence="6">41</strain>
    </source>
</reference>
<dbReference type="EMBL" id="KJ809137">
    <property type="protein sequence ID" value="AIJ02004.1"/>
    <property type="molecule type" value="Genomic_DNA"/>
</dbReference>
<dbReference type="Gene3D" id="3.90.280.10">
    <property type="entry name" value="PEBP-like"/>
    <property type="match status" value="1"/>
</dbReference>
<gene>
    <name evidence="6" type="primary">FTL2</name>
</gene>
<evidence type="ECO:0000313" key="3">
    <source>
        <dbReference type="EMBL" id="AIJ02003.1"/>
    </source>
</evidence>
<protein>
    <submittedName>
        <fullName evidence="6">FT/TFL1-like 2</fullName>
    </submittedName>
</protein>
<dbReference type="PANTHER" id="PTHR11362:SF82">
    <property type="entry name" value="PHOSPHATIDYLETHANOLAMINE-BINDING PROTEIN 4"/>
    <property type="match status" value="1"/>
</dbReference>
<dbReference type="SUPFAM" id="SSF49777">
    <property type="entry name" value="PEBP-like"/>
    <property type="match status" value="1"/>
</dbReference>
<organism evidence="6">
    <name type="scientific">Pinus sylvestris</name>
    <name type="common">Scotch pine</name>
    <dbReference type="NCBI Taxonomy" id="3349"/>
    <lineage>
        <taxon>Eukaryota</taxon>
        <taxon>Viridiplantae</taxon>
        <taxon>Streptophyta</taxon>
        <taxon>Embryophyta</taxon>
        <taxon>Tracheophyta</taxon>
        <taxon>Spermatophyta</taxon>
        <taxon>Pinopsida</taxon>
        <taxon>Pinidae</taxon>
        <taxon>Conifers I</taxon>
        <taxon>Pinales</taxon>
        <taxon>Pinaceae</taxon>
        <taxon>Pinus</taxon>
        <taxon>Pinus subgen. Pinus</taxon>
    </lineage>
</organism>
<dbReference type="CDD" id="cd00866">
    <property type="entry name" value="PEBP_euk"/>
    <property type="match status" value="1"/>
</dbReference>
<evidence type="ECO:0000256" key="1">
    <source>
        <dbReference type="ARBA" id="ARBA00007091"/>
    </source>
</evidence>
<dbReference type="PANTHER" id="PTHR11362">
    <property type="entry name" value="PHOSPHATIDYLETHANOLAMINE-BINDING PROTEIN"/>
    <property type="match status" value="1"/>
</dbReference>
<evidence type="ECO:0000313" key="2">
    <source>
        <dbReference type="EMBL" id="AIJ02002.1"/>
    </source>
</evidence>
<comment type="similarity">
    <text evidence="1">Belongs to the phosphatidylethanolamine-binding protein family.</text>
</comment>